<reference evidence="1" key="1">
    <citation type="journal article" date="2014" name="Int. J. Syst. Evol. Microbiol.">
        <title>Complete genome sequence of Corynebacterium casei LMG S-19264T (=DSM 44701T), isolated from a smear-ripened cheese.</title>
        <authorList>
            <consortium name="US DOE Joint Genome Institute (JGI-PGF)"/>
            <person name="Walter F."/>
            <person name="Albersmeier A."/>
            <person name="Kalinowski J."/>
            <person name="Ruckert C."/>
        </authorList>
    </citation>
    <scope>NUCLEOTIDE SEQUENCE</scope>
    <source>
        <strain evidence="1">JCM 4956</strain>
    </source>
</reference>
<dbReference type="AlphaFoldDB" id="A0A918NVH7"/>
<dbReference type="EMBL" id="BMWD01000057">
    <property type="protein sequence ID" value="GGX99037.1"/>
    <property type="molecule type" value="Genomic_DNA"/>
</dbReference>
<protein>
    <submittedName>
        <fullName evidence="1">Uncharacterized protein</fullName>
    </submittedName>
</protein>
<name>A0A918NVH7_9ACTN</name>
<organism evidence="1 2">
    <name type="scientific">Streptomyces fructofermentans</name>
    <dbReference type="NCBI Taxonomy" id="152141"/>
    <lineage>
        <taxon>Bacteria</taxon>
        <taxon>Bacillati</taxon>
        <taxon>Actinomycetota</taxon>
        <taxon>Actinomycetes</taxon>
        <taxon>Kitasatosporales</taxon>
        <taxon>Streptomycetaceae</taxon>
        <taxon>Streptomyces</taxon>
    </lineage>
</organism>
<dbReference type="Proteomes" id="UP000645555">
    <property type="component" value="Unassembled WGS sequence"/>
</dbReference>
<accession>A0A918NVH7</accession>
<dbReference type="RefSeq" id="WP_190040259.1">
    <property type="nucleotide sequence ID" value="NZ_BMWD01000057.1"/>
</dbReference>
<comment type="caution">
    <text evidence="1">The sequence shown here is derived from an EMBL/GenBank/DDBJ whole genome shotgun (WGS) entry which is preliminary data.</text>
</comment>
<gene>
    <name evidence="1" type="ORF">GCM10010515_76490</name>
</gene>
<reference evidence="1" key="2">
    <citation type="submission" date="2020-09" db="EMBL/GenBank/DDBJ databases">
        <authorList>
            <person name="Sun Q."/>
            <person name="Ohkuma M."/>
        </authorList>
    </citation>
    <scope>NUCLEOTIDE SEQUENCE</scope>
    <source>
        <strain evidence="1">JCM 4956</strain>
    </source>
</reference>
<keyword evidence="2" id="KW-1185">Reference proteome</keyword>
<proteinExistence type="predicted"/>
<sequence length="73" mass="7753">MRAALRRRHAPPARSFGLLDEGVLEQLLADGEITDVGGLEYAHCPAEQTVTAHVVHTDGSQSCIDCGHTLNGS</sequence>
<evidence type="ECO:0000313" key="2">
    <source>
        <dbReference type="Proteomes" id="UP000645555"/>
    </source>
</evidence>
<evidence type="ECO:0000313" key="1">
    <source>
        <dbReference type="EMBL" id="GGX99037.1"/>
    </source>
</evidence>